<dbReference type="Pfam" id="PF12773">
    <property type="entry name" value="DZR"/>
    <property type="match status" value="1"/>
</dbReference>
<accession>A0A1F5FFG9</accession>
<protein>
    <recommendedName>
        <fullName evidence="1">DZANK-type domain-containing protein</fullName>
    </recommendedName>
</protein>
<name>A0A1F5FFG9_9BACT</name>
<dbReference type="EMBL" id="MFAF01000037">
    <property type="protein sequence ID" value="OGD78408.1"/>
    <property type="molecule type" value="Genomic_DNA"/>
</dbReference>
<dbReference type="Proteomes" id="UP000177187">
    <property type="component" value="Unassembled WGS sequence"/>
</dbReference>
<sequence>MDAKRDICPNCGTRYETDAKFCIMCGTPRPKGDMVCPSCSEPIRETDIFCGNCGFRLRGDGSKVPARLEPEEEAKLHHSPTDAPITLSELLAVPPKLPDEGLIVRKASTGVKYGPGSFERIKKLIRKGAITGDDTIGTGDGRWWLIKDHPQTCELVGVEVEEPEEVKIDLAAPRIEPETKKSVTKVSAEEEKDLPPRPGLIPPDNIYIYLIDSKKEMGPMSYATLVKYIRNGTLAKHDYIYSTKNKWTSFRDLLKEAGEGA</sequence>
<evidence type="ECO:0000313" key="2">
    <source>
        <dbReference type="EMBL" id="OGD78408.1"/>
    </source>
</evidence>
<evidence type="ECO:0000313" key="3">
    <source>
        <dbReference type="Proteomes" id="UP000177187"/>
    </source>
</evidence>
<comment type="caution">
    <text evidence="2">The sequence shown here is derived from an EMBL/GenBank/DDBJ whole genome shotgun (WGS) entry which is preliminary data.</text>
</comment>
<feature type="domain" description="DZANK-type" evidence="1">
    <location>
        <begin position="8"/>
        <end position="54"/>
    </location>
</feature>
<proteinExistence type="predicted"/>
<evidence type="ECO:0000259" key="1">
    <source>
        <dbReference type="Pfam" id="PF12773"/>
    </source>
</evidence>
<reference evidence="2 3" key="1">
    <citation type="journal article" date="2016" name="Nat. Commun.">
        <title>Thousands of microbial genomes shed light on interconnected biogeochemical processes in an aquifer system.</title>
        <authorList>
            <person name="Anantharaman K."/>
            <person name="Brown C.T."/>
            <person name="Hug L.A."/>
            <person name="Sharon I."/>
            <person name="Castelle C.J."/>
            <person name="Probst A.J."/>
            <person name="Thomas B.C."/>
            <person name="Singh A."/>
            <person name="Wilkins M.J."/>
            <person name="Karaoz U."/>
            <person name="Brodie E.L."/>
            <person name="Williams K.H."/>
            <person name="Hubbard S.S."/>
            <person name="Banfield J.F."/>
        </authorList>
    </citation>
    <scope>NUCLEOTIDE SEQUENCE [LARGE SCALE GENOMIC DNA]</scope>
</reference>
<dbReference type="AlphaFoldDB" id="A0A1F5FFG9"/>
<organism evidence="2 3">
    <name type="scientific">Candidatus Coatesbacteria bacterium RBG_13_66_14</name>
    <dbReference type="NCBI Taxonomy" id="1817816"/>
    <lineage>
        <taxon>Bacteria</taxon>
        <taxon>Candidatus Coatesiibacteriota</taxon>
    </lineage>
</organism>
<gene>
    <name evidence="2" type="ORF">A2Y64_02950</name>
</gene>
<dbReference type="InterPro" id="IPR025874">
    <property type="entry name" value="DZR"/>
</dbReference>